<proteinExistence type="inferred from homology"/>
<dbReference type="eggNOG" id="COG1324">
    <property type="taxonomic scope" value="Bacteria"/>
</dbReference>
<evidence type="ECO:0000256" key="1">
    <source>
        <dbReference type="ARBA" id="ARBA00010169"/>
    </source>
</evidence>
<keyword evidence="3" id="KW-1185">Reference proteome</keyword>
<dbReference type="STRING" id="861299.J421_2745"/>
<dbReference type="SUPFAM" id="SSF54913">
    <property type="entry name" value="GlnB-like"/>
    <property type="match status" value="1"/>
</dbReference>
<dbReference type="KEGG" id="gba:J421_2745"/>
<dbReference type="PANTHER" id="PTHR23419:SF8">
    <property type="entry name" value="FI09726P"/>
    <property type="match status" value="1"/>
</dbReference>
<dbReference type="HOGENOM" id="CLU_098807_3_1_0"/>
<protein>
    <submittedName>
        <fullName evidence="2">CutA1 divalent ion tolerance protein</fullName>
    </submittedName>
</protein>
<comment type="similarity">
    <text evidence="1">Belongs to the CutA family.</text>
</comment>
<dbReference type="InterPro" id="IPR015867">
    <property type="entry name" value="N-reg_PII/ATP_PRibTrfase_C"/>
</dbReference>
<dbReference type="Gene3D" id="3.30.70.120">
    <property type="match status" value="1"/>
</dbReference>
<dbReference type="GO" id="GO:0005507">
    <property type="term" value="F:copper ion binding"/>
    <property type="evidence" value="ECO:0007669"/>
    <property type="project" value="TreeGrafter"/>
</dbReference>
<sequence length="116" mass="12519">MSSDATVVLTTLASEDEAVAFVRALLDRRLVACGTILPGARSLYRWEGQLADEREVVVLLKSAAGRLGDLATVFAELHPYKVPELLALPVAAGLEKYLGWIARETGEGRDEEIVAP</sequence>
<organism evidence="2 3">
    <name type="scientific">Gemmatirosa kalamazoonensis</name>
    <dbReference type="NCBI Taxonomy" id="861299"/>
    <lineage>
        <taxon>Bacteria</taxon>
        <taxon>Pseudomonadati</taxon>
        <taxon>Gemmatimonadota</taxon>
        <taxon>Gemmatimonadia</taxon>
        <taxon>Gemmatimonadales</taxon>
        <taxon>Gemmatimonadaceae</taxon>
        <taxon>Gemmatirosa</taxon>
    </lineage>
</organism>
<dbReference type="Pfam" id="PF03091">
    <property type="entry name" value="CutA1"/>
    <property type="match status" value="1"/>
</dbReference>
<accession>W0RIM6</accession>
<dbReference type="EMBL" id="CP007128">
    <property type="protein sequence ID" value="AHG90282.1"/>
    <property type="molecule type" value="Genomic_DNA"/>
</dbReference>
<gene>
    <name evidence="2" type="ORF">J421_2745</name>
</gene>
<dbReference type="InterPro" id="IPR004323">
    <property type="entry name" value="Ion_tolerance_CutA"/>
</dbReference>
<dbReference type="InParanoid" id="W0RIM6"/>
<dbReference type="OrthoDB" id="37622at2"/>
<dbReference type="AlphaFoldDB" id="W0RIM6"/>
<reference evidence="2 3" key="1">
    <citation type="journal article" date="2014" name="Genome Announc.">
        <title>Genome Sequence and Methylome of Soil Bacterium Gemmatirosa kalamazoonensis KBS708T, a Member of the Rarely Cultivated Gemmatimonadetes Phylum.</title>
        <authorList>
            <person name="Debruyn J.M."/>
            <person name="Radosevich M."/>
            <person name="Wommack K.E."/>
            <person name="Polson S.W."/>
            <person name="Hauser L.J."/>
            <person name="Fawaz M.N."/>
            <person name="Korlach J."/>
            <person name="Tsai Y.C."/>
        </authorList>
    </citation>
    <scope>NUCLEOTIDE SEQUENCE [LARGE SCALE GENOMIC DNA]</scope>
    <source>
        <strain evidence="2 3">KBS708</strain>
    </source>
</reference>
<evidence type="ECO:0000313" key="3">
    <source>
        <dbReference type="Proteomes" id="UP000019151"/>
    </source>
</evidence>
<dbReference type="RefSeq" id="WP_025411754.1">
    <property type="nucleotide sequence ID" value="NZ_CP007128.1"/>
</dbReference>
<name>W0RIM6_9BACT</name>
<dbReference type="GO" id="GO:0010038">
    <property type="term" value="P:response to metal ion"/>
    <property type="evidence" value="ECO:0007669"/>
    <property type="project" value="InterPro"/>
</dbReference>
<dbReference type="Proteomes" id="UP000019151">
    <property type="component" value="Chromosome"/>
</dbReference>
<dbReference type="InterPro" id="IPR011322">
    <property type="entry name" value="N-reg_PII-like_a/b"/>
</dbReference>
<evidence type="ECO:0000313" key="2">
    <source>
        <dbReference type="EMBL" id="AHG90282.1"/>
    </source>
</evidence>
<dbReference type="PANTHER" id="PTHR23419">
    <property type="entry name" value="DIVALENT CATION TOLERANCE CUTA-RELATED"/>
    <property type="match status" value="1"/>
</dbReference>